<gene>
    <name evidence="3" type="ORF">GQS65_06130</name>
</gene>
<comment type="caution">
    <text evidence="3">The sequence shown here is derived from an EMBL/GenBank/DDBJ whole genome shotgun (WGS) entry which is preliminary data.</text>
</comment>
<organism evidence="3 4">
    <name type="scientific">Halomarina oriensis</name>
    <dbReference type="NCBI Taxonomy" id="671145"/>
    <lineage>
        <taxon>Archaea</taxon>
        <taxon>Methanobacteriati</taxon>
        <taxon>Methanobacteriota</taxon>
        <taxon>Stenosarchaea group</taxon>
        <taxon>Halobacteria</taxon>
        <taxon>Halobacteriales</taxon>
        <taxon>Natronomonadaceae</taxon>
        <taxon>Halomarina</taxon>
    </lineage>
</organism>
<evidence type="ECO:0000313" key="4">
    <source>
        <dbReference type="Proteomes" id="UP000451471"/>
    </source>
</evidence>
<evidence type="ECO:0000313" key="3">
    <source>
        <dbReference type="EMBL" id="MWG34071.1"/>
    </source>
</evidence>
<dbReference type="RefSeq" id="WP_158203791.1">
    <property type="nucleotide sequence ID" value="NZ_WSZK01000014.1"/>
</dbReference>
<keyword evidence="1" id="KW-1133">Transmembrane helix</keyword>
<dbReference type="Proteomes" id="UP000451471">
    <property type="component" value="Unassembled WGS sequence"/>
</dbReference>
<accession>A0A6B0GJN9</accession>
<dbReference type="Pfam" id="PF25953">
    <property type="entry name" value="DUF7991"/>
    <property type="match status" value="1"/>
</dbReference>
<protein>
    <recommendedName>
        <fullName evidence="2">DUF7991 domain-containing protein</fullName>
    </recommendedName>
</protein>
<feature type="transmembrane region" description="Helical" evidence="1">
    <location>
        <begin position="69"/>
        <end position="90"/>
    </location>
</feature>
<evidence type="ECO:0000259" key="2">
    <source>
        <dbReference type="Pfam" id="PF25953"/>
    </source>
</evidence>
<evidence type="ECO:0000256" key="1">
    <source>
        <dbReference type="SAM" id="Phobius"/>
    </source>
</evidence>
<keyword evidence="1" id="KW-0472">Membrane</keyword>
<dbReference type="AlphaFoldDB" id="A0A6B0GJN9"/>
<sequence length="111" mass="12075">MVSLAGVVGTLVLVGLNTAIAALLTRFFRVRLDTRWGPVVFTLFITPVVLIAPTLLLGSVVPPVFESPAALIAIALLLPLTMGVAFDYLWMPSPDEVDLPTDYRQENSPRR</sequence>
<name>A0A6B0GJN9_9EURY</name>
<keyword evidence="1" id="KW-0812">Transmembrane</keyword>
<feature type="domain" description="DUF7991" evidence="2">
    <location>
        <begin position="1"/>
        <end position="102"/>
    </location>
</feature>
<feature type="transmembrane region" description="Helical" evidence="1">
    <location>
        <begin position="37"/>
        <end position="57"/>
    </location>
</feature>
<dbReference type="InterPro" id="IPR058304">
    <property type="entry name" value="DUF7991"/>
</dbReference>
<dbReference type="OrthoDB" id="239417at2157"/>
<proteinExistence type="predicted"/>
<dbReference type="EMBL" id="WSZK01000014">
    <property type="protein sequence ID" value="MWG34071.1"/>
    <property type="molecule type" value="Genomic_DNA"/>
</dbReference>
<keyword evidence="4" id="KW-1185">Reference proteome</keyword>
<reference evidence="3 4" key="1">
    <citation type="submission" date="2019-12" db="EMBL/GenBank/DDBJ databases">
        <title>Halocatena pleomorpha gen. nov. sp. nov., an extremely halophilic archaeon of family Halobacteriaceae isolated from saltpan soil.</title>
        <authorList>
            <person name="Pal Y."/>
            <person name="Verma A."/>
            <person name="Krishnamurthi S."/>
            <person name="Kumar P."/>
        </authorList>
    </citation>
    <scope>NUCLEOTIDE SEQUENCE [LARGE SCALE GENOMIC DNA]</scope>
    <source>
        <strain evidence="3 4">JCM 16495</strain>
    </source>
</reference>